<organism evidence="2 3">
    <name type="scientific">Lithohypha guttulata</name>
    <dbReference type="NCBI Taxonomy" id="1690604"/>
    <lineage>
        <taxon>Eukaryota</taxon>
        <taxon>Fungi</taxon>
        <taxon>Dikarya</taxon>
        <taxon>Ascomycota</taxon>
        <taxon>Pezizomycotina</taxon>
        <taxon>Eurotiomycetes</taxon>
        <taxon>Chaetothyriomycetidae</taxon>
        <taxon>Chaetothyriales</taxon>
        <taxon>Trichomeriaceae</taxon>
        <taxon>Lithohypha</taxon>
    </lineage>
</organism>
<accession>A0ABR0KEE6</accession>
<evidence type="ECO:0000259" key="1">
    <source>
        <dbReference type="Pfam" id="PF13460"/>
    </source>
</evidence>
<dbReference type="Gene3D" id="3.90.25.10">
    <property type="entry name" value="UDP-galactose 4-epimerase, domain 1"/>
    <property type="match status" value="1"/>
</dbReference>
<dbReference type="InterPro" id="IPR051604">
    <property type="entry name" value="Ergot_Alk_Oxidoreductase"/>
</dbReference>
<evidence type="ECO:0000313" key="3">
    <source>
        <dbReference type="Proteomes" id="UP001345013"/>
    </source>
</evidence>
<proteinExistence type="predicted"/>
<protein>
    <recommendedName>
        <fullName evidence="1">NAD(P)-binding domain-containing protein</fullName>
    </recommendedName>
</protein>
<comment type="caution">
    <text evidence="2">The sequence shown here is derived from an EMBL/GenBank/DDBJ whole genome shotgun (WGS) entry which is preliminary data.</text>
</comment>
<dbReference type="InterPro" id="IPR016040">
    <property type="entry name" value="NAD(P)-bd_dom"/>
</dbReference>
<name>A0ABR0KEE6_9EURO</name>
<dbReference type="Pfam" id="PF13460">
    <property type="entry name" value="NAD_binding_10"/>
    <property type="match status" value="1"/>
</dbReference>
<dbReference type="PANTHER" id="PTHR43162">
    <property type="match status" value="1"/>
</dbReference>
<keyword evidence="3" id="KW-1185">Reference proteome</keyword>
<gene>
    <name evidence="2" type="ORF">LTR24_003592</name>
</gene>
<sequence>MRNGRASEHGPLIVFGATGDVGSATALEASKRGAKVWLAMRNPDKAIDGITKEQEQQGDFERIQADLTDPESIKKAVRQSGANAAFIYHAFGMNGAVQALKEAGIEYVVFLSSFSIGPGQDLRQIPPSELIPYVHAQVEIALEDTEMAHTALRPAYFATNGIRMNLDKSVKPYKARNVAPDLRADCITPNDIGRVGGAVLVKRPSSASKEFIYLCGPQLLTSDEQWDILNKVLGQNVEVVHEGPEDHRGFLIRKGLPPPLADYLISSTTDVTVGSWYPDNLLGEWVANIKKYSGYEPTTFEEFAKTQDLA</sequence>
<dbReference type="PANTHER" id="PTHR43162:SF1">
    <property type="entry name" value="PRESTALK A DIFFERENTIATION PROTEIN A"/>
    <property type="match status" value="1"/>
</dbReference>
<dbReference type="EMBL" id="JAVRRG010000034">
    <property type="protein sequence ID" value="KAK5094437.1"/>
    <property type="molecule type" value="Genomic_DNA"/>
</dbReference>
<evidence type="ECO:0000313" key="2">
    <source>
        <dbReference type="EMBL" id="KAK5094437.1"/>
    </source>
</evidence>
<reference evidence="2 3" key="1">
    <citation type="submission" date="2023-08" db="EMBL/GenBank/DDBJ databases">
        <title>Black Yeasts Isolated from many extreme environments.</title>
        <authorList>
            <person name="Coleine C."/>
            <person name="Stajich J.E."/>
            <person name="Selbmann L."/>
        </authorList>
    </citation>
    <scope>NUCLEOTIDE SEQUENCE [LARGE SCALE GENOMIC DNA]</scope>
    <source>
        <strain evidence="2 3">CCFEE 5885</strain>
    </source>
</reference>
<dbReference type="InterPro" id="IPR036291">
    <property type="entry name" value="NAD(P)-bd_dom_sf"/>
</dbReference>
<dbReference type="Gene3D" id="3.40.50.720">
    <property type="entry name" value="NAD(P)-binding Rossmann-like Domain"/>
    <property type="match status" value="1"/>
</dbReference>
<dbReference type="SUPFAM" id="SSF51735">
    <property type="entry name" value="NAD(P)-binding Rossmann-fold domains"/>
    <property type="match status" value="1"/>
</dbReference>
<feature type="domain" description="NAD(P)-binding" evidence="1">
    <location>
        <begin position="16"/>
        <end position="160"/>
    </location>
</feature>
<dbReference type="Proteomes" id="UP001345013">
    <property type="component" value="Unassembled WGS sequence"/>
</dbReference>